<evidence type="ECO:0000256" key="6">
    <source>
        <dbReference type="SAM" id="MobiDB-lite"/>
    </source>
</evidence>
<dbReference type="OrthoDB" id="413008at2759"/>
<dbReference type="PANTHER" id="PTHR31082:SF4">
    <property type="entry name" value="PHEROMONE-REGULATED MEMBRANE PROTEIN 10"/>
    <property type="match status" value="1"/>
</dbReference>
<feature type="transmembrane region" description="Helical" evidence="7">
    <location>
        <begin position="718"/>
        <end position="739"/>
    </location>
</feature>
<feature type="region of interest" description="Disordered" evidence="6">
    <location>
        <begin position="255"/>
        <end position="332"/>
    </location>
</feature>
<feature type="transmembrane region" description="Helical" evidence="7">
    <location>
        <begin position="682"/>
        <end position="706"/>
    </location>
</feature>
<evidence type="ECO:0000256" key="3">
    <source>
        <dbReference type="ARBA" id="ARBA00022989"/>
    </source>
</evidence>
<feature type="transmembrane region" description="Helical" evidence="7">
    <location>
        <begin position="850"/>
        <end position="874"/>
    </location>
</feature>
<keyword evidence="4 7" id="KW-0472">Membrane</keyword>
<comment type="subcellular location">
    <subcellularLocation>
        <location evidence="1">Membrane</location>
        <topology evidence="1">Multi-pass membrane protein</topology>
    </subcellularLocation>
</comment>
<gene>
    <name evidence="10" type="ORF">BDQ12DRAFT_712934</name>
</gene>
<dbReference type="InterPro" id="IPR010619">
    <property type="entry name" value="ThrE-like_N"/>
</dbReference>
<dbReference type="GO" id="GO:0022857">
    <property type="term" value="F:transmembrane transporter activity"/>
    <property type="evidence" value="ECO:0007669"/>
    <property type="project" value="InterPro"/>
</dbReference>
<feature type="compositionally biased region" description="Basic and acidic residues" evidence="6">
    <location>
        <begin position="465"/>
        <end position="475"/>
    </location>
</feature>
<dbReference type="STRING" id="68775.A0A5C3LZP3"/>
<organism evidence="10 11">
    <name type="scientific">Crucibulum laeve</name>
    <dbReference type="NCBI Taxonomy" id="68775"/>
    <lineage>
        <taxon>Eukaryota</taxon>
        <taxon>Fungi</taxon>
        <taxon>Dikarya</taxon>
        <taxon>Basidiomycota</taxon>
        <taxon>Agaricomycotina</taxon>
        <taxon>Agaricomycetes</taxon>
        <taxon>Agaricomycetidae</taxon>
        <taxon>Agaricales</taxon>
        <taxon>Agaricineae</taxon>
        <taxon>Nidulariaceae</taxon>
        <taxon>Crucibulum</taxon>
    </lineage>
</organism>
<dbReference type="EMBL" id="ML213603">
    <property type="protein sequence ID" value="TFK38574.1"/>
    <property type="molecule type" value="Genomic_DNA"/>
</dbReference>
<reference evidence="10 11" key="1">
    <citation type="journal article" date="2019" name="Nat. Ecol. Evol.">
        <title>Megaphylogeny resolves global patterns of mushroom evolution.</title>
        <authorList>
            <person name="Varga T."/>
            <person name="Krizsan K."/>
            <person name="Foldi C."/>
            <person name="Dima B."/>
            <person name="Sanchez-Garcia M."/>
            <person name="Sanchez-Ramirez S."/>
            <person name="Szollosi G.J."/>
            <person name="Szarkandi J.G."/>
            <person name="Papp V."/>
            <person name="Albert L."/>
            <person name="Andreopoulos W."/>
            <person name="Angelini C."/>
            <person name="Antonin V."/>
            <person name="Barry K.W."/>
            <person name="Bougher N.L."/>
            <person name="Buchanan P."/>
            <person name="Buyck B."/>
            <person name="Bense V."/>
            <person name="Catcheside P."/>
            <person name="Chovatia M."/>
            <person name="Cooper J."/>
            <person name="Damon W."/>
            <person name="Desjardin D."/>
            <person name="Finy P."/>
            <person name="Geml J."/>
            <person name="Haridas S."/>
            <person name="Hughes K."/>
            <person name="Justo A."/>
            <person name="Karasinski D."/>
            <person name="Kautmanova I."/>
            <person name="Kiss B."/>
            <person name="Kocsube S."/>
            <person name="Kotiranta H."/>
            <person name="LaButti K.M."/>
            <person name="Lechner B.E."/>
            <person name="Liimatainen K."/>
            <person name="Lipzen A."/>
            <person name="Lukacs Z."/>
            <person name="Mihaltcheva S."/>
            <person name="Morgado L.N."/>
            <person name="Niskanen T."/>
            <person name="Noordeloos M.E."/>
            <person name="Ohm R.A."/>
            <person name="Ortiz-Santana B."/>
            <person name="Ovrebo C."/>
            <person name="Racz N."/>
            <person name="Riley R."/>
            <person name="Savchenko A."/>
            <person name="Shiryaev A."/>
            <person name="Soop K."/>
            <person name="Spirin V."/>
            <person name="Szebenyi C."/>
            <person name="Tomsovsky M."/>
            <person name="Tulloss R.E."/>
            <person name="Uehling J."/>
            <person name="Grigoriev I.V."/>
            <person name="Vagvolgyi C."/>
            <person name="Papp T."/>
            <person name="Martin F.M."/>
            <person name="Miettinen O."/>
            <person name="Hibbett D.S."/>
            <person name="Nagy L.G."/>
        </authorList>
    </citation>
    <scope>NUCLEOTIDE SEQUENCE [LARGE SCALE GENOMIC DNA]</scope>
    <source>
        <strain evidence="10 11">CBS 166.37</strain>
    </source>
</reference>
<evidence type="ECO:0000259" key="8">
    <source>
        <dbReference type="Pfam" id="PF06738"/>
    </source>
</evidence>
<evidence type="ECO:0000313" key="11">
    <source>
        <dbReference type="Proteomes" id="UP000308652"/>
    </source>
</evidence>
<keyword evidence="2 7" id="KW-0812">Transmembrane</keyword>
<dbReference type="InterPro" id="IPR024528">
    <property type="entry name" value="ThrE_2"/>
</dbReference>
<evidence type="ECO:0000256" key="5">
    <source>
        <dbReference type="ARBA" id="ARBA00034125"/>
    </source>
</evidence>
<dbReference type="Pfam" id="PF06738">
    <property type="entry name" value="ThrE"/>
    <property type="match status" value="1"/>
</dbReference>
<feature type="region of interest" description="Disordered" evidence="6">
    <location>
        <begin position="443"/>
        <end position="479"/>
    </location>
</feature>
<feature type="transmembrane region" description="Helical" evidence="7">
    <location>
        <begin position="886"/>
        <end position="913"/>
    </location>
</feature>
<keyword evidence="3 7" id="KW-1133">Transmembrane helix</keyword>
<feature type="transmembrane region" description="Helical" evidence="7">
    <location>
        <begin position="800"/>
        <end position="820"/>
    </location>
</feature>
<feature type="transmembrane region" description="Helical" evidence="7">
    <location>
        <begin position="657"/>
        <end position="676"/>
    </location>
</feature>
<dbReference type="GO" id="GO:0016020">
    <property type="term" value="C:membrane"/>
    <property type="evidence" value="ECO:0007669"/>
    <property type="project" value="UniProtKB-SubCell"/>
</dbReference>
<feature type="transmembrane region" description="Helical" evidence="7">
    <location>
        <begin position="826"/>
        <end position="843"/>
    </location>
</feature>
<feature type="region of interest" description="Disordered" evidence="6">
    <location>
        <begin position="1"/>
        <end position="56"/>
    </location>
</feature>
<feature type="compositionally biased region" description="Polar residues" evidence="6">
    <location>
        <begin position="114"/>
        <end position="139"/>
    </location>
</feature>
<dbReference type="Pfam" id="PF12821">
    <property type="entry name" value="ThrE_2"/>
    <property type="match status" value="1"/>
</dbReference>
<protein>
    <recommendedName>
        <fullName evidence="12">DUF1212-domain-containing protein</fullName>
    </recommendedName>
</protein>
<feature type="domain" description="Threonine/Serine exporter ThrE" evidence="9">
    <location>
        <begin position="795"/>
        <end position="912"/>
    </location>
</feature>
<feature type="transmembrane region" description="Helical" evidence="7">
    <location>
        <begin position="771"/>
        <end position="788"/>
    </location>
</feature>
<sequence length="929" mass="102531">MSSPQRSPNHARPPGGTTRSTDESRTTGGRTTRKVQWLDDRIEAGTEAGENPTHLLDEYGLDMDAFERLTESLERHKKRTPLTQVHYYPPQPDAESSISPQDEYQDMDAGPQSEPESTYSSGPSTAGTFDSSLMSTRAPSPTYEVPNNYIDPEEREGLPGTKDLRTFSRKKAAKFVEAHLRARSAKGMVMRDKRTSRRRGTSNKRADEQGTSHGDSYEMDEYRIDIESNTTPTPEGRGLLSTILDLYDHPEAASSEILTESPGDESFTWSEGYTDTEGEGTKGEYDREPEADHNRPTRREGPKKKEETPTSPSRHPFLSWSRFGGSRPSPHRSDAGVFGALIASTGNLTGLAAPGPSRLQPNINRPGYRLSRYSADSKPLINAPPRSQSTPTVGYSDTEQNILETTTPSHSPTHSQQFYQTGTKANWSGMFKELPYVSSIKSGFRSGGSTPRTSVALTDDGEQEPNVKHYREEKKSRQKRKKAEVFITRHVAQIIQREEFIMKLTRAMMMFGGPPHRLQSQMQSAARVLDIDLSILYLPDIVLISFDDSPTGTSHVRLIRQGSSLDLGKLDDAYRLYWRVIHDKMSVSVASNGLDALMRKKSMYSWWQSILIGGMCASAICTISFAGSFLDAVICYPLGCLLVAVQMLSGKNILYSYVFEFTITLLFSFLAAAFAATHHFCYSAIASSSVVLILPGFLVLTGSLELMSRQIVSGSVRLCYAIVYALFLGFGFAMGAEFWEIITKNDVYGPEDYSCTLSHDPNGGWYQRTPSKLWAFLTVPLFSTFLSLKNQAPWNRKELPLLVLFASIGWVTNYFTGTKFVGQGDITAAVGAFAVGIVANVYARIFHQNAFVVMITGILFQLPSGLGTGGLLTYAKEQTSGSTTSYISGFMTAFKLVSVAIGLAVGLGLSLSITHPIQSRKREAGIFSL</sequence>
<evidence type="ECO:0000256" key="7">
    <source>
        <dbReference type="SAM" id="Phobius"/>
    </source>
</evidence>
<feature type="region of interest" description="Disordered" evidence="6">
    <location>
        <begin position="72"/>
        <end position="161"/>
    </location>
</feature>
<dbReference type="InterPro" id="IPR051361">
    <property type="entry name" value="ThrE/Ser_Exporter"/>
</dbReference>
<evidence type="ECO:0000313" key="10">
    <source>
        <dbReference type="EMBL" id="TFK38574.1"/>
    </source>
</evidence>
<evidence type="ECO:0000259" key="9">
    <source>
        <dbReference type="Pfam" id="PF12821"/>
    </source>
</evidence>
<evidence type="ECO:0000256" key="4">
    <source>
        <dbReference type="ARBA" id="ARBA00023136"/>
    </source>
</evidence>
<feature type="compositionally biased region" description="Basic and acidic residues" evidence="6">
    <location>
        <begin position="279"/>
        <end position="308"/>
    </location>
</feature>
<proteinExistence type="inferred from homology"/>
<comment type="similarity">
    <text evidence="5">Belongs to the ThrE exporter (TC 2.A.79) family.</text>
</comment>
<keyword evidence="11" id="KW-1185">Reference proteome</keyword>
<evidence type="ECO:0000256" key="1">
    <source>
        <dbReference type="ARBA" id="ARBA00004141"/>
    </source>
</evidence>
<dbReference type="Proteomes" id="UP000308652">
    <property type="component" value="Unassembled WGS sequence"/>
</dbReference>
<name>A0A5C3LZP3_9AGAR</name>
<accession>A0A5C3LZP3</accession>
<feature type="compositionally biased region" description="Polar residues" evidence="6">
    <location>
        <begin position="447"/>
        <end position="456"/>
    </location>
</feature>
<dbReference type="AlphaFoldDB" id="A0A5C3LZP3"/>
<feature type="region of interest" description="Disordered" evidence="6">
    <location>
        <begin position="187"/>
        <end position="221"/>
    </location>
</feature>
<evidence type="ECO:0000256" key="2">
    <source>
        <dbReference type="ARBA" id="ARBA00022692"/>
    </source>
</evidence>
<feature type="domain" description="Threonine/serine exporter-like N-terminal" evidence="8">
    <location>
        <begin position="499"/>
        <end position="738"/>
    </location>
</feature>
<dbReference type="PANTHER" id="PTHR31082">
    <property type="entry name" value="PHEROMONE-REGULATED MEMBRANE PROTEIN 10"/>
    <property type="match status" value="1"/>
</dbReference>
<evidence type="ECO:0008006" key="12">
    <source>
        <dbReference type="Google" id="ProtNLM"/>
    </source>
</evidence>